<dbReference type="InterPro" id="IPR057027">
    <property type="entry name" value="TPR_mt"/>
</dbReference>
<sequence>MVCVAVRQVHGASAAMETVAPLPHVVELMAAKNYNGVVRFYEASFLADRMSLQEFAGGACQARDMAVCLMRTFTALGRMDRVREVFTVGLRDFAGGRGEGGRDLPLLNTSFFNAYLEVLTQRKNFSRDEVMFVLREMKAVCVLPDALTYHYLIELHIRMGVDPVGLWYEMRRDSMMQPLPCTVQVLLLHVVPSSPDASFVVDVTREALRHGGSVMDRRLLAQMMEQWLRNAQEYPPEYVLWLMFELELRCVLDKTSFVQFVQKQHVAELLQRCAKCADADTAGKVLAMMDRHVMTKTADVLSLVVWCWAQALELEKAFDLLELMSRKGHLELTDPFKKCTVDCLRQVMDRHFMMALADAMSTTALLDRVMQHLRARRRGGQIVSAHSLDLVVLAAAKLGEDRRAMSLVGDYMAGWGIQPRTNTYNCLLVGLSTQRGASLQRTIYDAMLENGVVPNAFTFRVLIRQAVLADSIDEALDFLQRVTSHAGLRVEVEMVLPIIERAARAGDAETVNRVSQFALDCDIGIDAVVLNGVVKLLAEAGQEVEVIKGHQPLHEALRSRSKTGRQRARNEITA</sequence>
<reference evidence="3 4" key="1">
    <citation type="journal article" date="2018" name="BMC Genomics">
        <title>Genomic comparison of Trypanosoma conorhini and Trypanosoma rangeli to Trypanosoma cruzi strains of high and low virulence.</title>
        <authorList>
            <person name="Bradwell K.R."/>
            <person name="Koparde V.N."/>
            <person name="Matveyev A.V."/>
            <person name="Serrano M.G."/>
            <person name="Alves J.M."/>
            <person name="Parikh H."/>
            <person name="Huang B."/>
            <person name="Lee V."/>
            <person name="Espinosa-Alvarez O."/>
            <person name="Ortiz P.A."/>
            <person name="Costa-Martins A.G."/>
            <person name="Teixeira M.M."/>
            <person name="Buck G.A."/>
        </authorList>
    </citation>
    <scope>NUCLEOTIDE SEQUENCE [LARGE SCALE GENOMIC DNA]</scope>
    <source>
        <strain evidence="3 4">AM80</strain>
    </source>
</reference>
<dbReference type="RefSeq" id="XP_029238593.1">
    <property type="nucleotide sequence ID" value="XM_029381507.1"/>
</dbReference>
<dbReference type="InterPro" id="IPR002885">
    <property type="entry name" value="PPR_rpt"/>
</dbReference>
<evidence type="ECO:0000313" key="4">
    <source>
        <dbReference type="Proteomes" id="UP000283634"/>
    </source>
</evidence>
<protein>
    <submittedName>
        <fullName evidence="3">Pentatricopeptidecontaining protein</fullName>
    </submittedName>
</protein>
<dbReference type="VEuPathDB" id="TriTrypDB:TRSC58_00789"/>
<keyword evidence="1" id="KW-0677">Repeat</keyword>
<dbReference type="EMBL" id="MKGL01000138">
    <property type="protein sequence ID" value="RNF05293.1"/>
    <property type="molecule type" value="Genomic_DNA"/>
</dbReference>
<dbReference type="AlphaFoldDB" id="A0A422NII4"/>
<dbReference type="Pfam" id="PF13812">
    <property type="entry name" value="PPR_3"/>
    <property type="match status" value="1"/>
</dbReference>
<dbReference type="Proteomes" id="UP000283634">
    <property type="component" value="Unassembled WGS sequence"/>
</dbReference>
<dbReference type="PANTHER" id="PTHR47938">
    <property type="entry name" value="RESPIRATORY COMPLEX I CHAPERONE (CIA84), PUTATIVE (AFU_ORTHOLOGUE AFUA_2G06020)-RELATED"/>
    <property type="match status" value="1"/>
</dbReference>
<dbReference type="PANTHER" id="PTHR47938:SF35">
    <property type="entry name" value="PENTATRICOPEPTIDE REPEAT-CONTAINING PROTEIN 4, MITOCHONDRIAL-RELATED"/>
    <property type="match status" value="1"/>
</dbReference>
<organism evidence="3 4">
    <name type="scientific">Trypanosoma rangeli</name>
    <dbReference type="NCBI Taxonomy" id="5698"/>
    <lineage>
        <taxon>Eukaryota</taxon>
        <taxon>Discoba</taxon>
        <taxon>Euglenozoa</taxon>
        <taxon>Kinetoplastea</taxon>
        <taxon>Metakinetoplastina</taxon>
        <taxon>Trypanosomatida</taxon>
        <taxon>Trypanosomatidae</taxon>
        <taxon>Trypanosoma</taxon>
        <taxon>Herpetosoma</taxon>
    </lineage>
</organism>
<dbReference type="InterPro" id="IPR011990">
    <property type="entry name" value="TPR-like_helical_dom_sf"/>
</dbReference>
<name>A0A422NII4_TRYRA</name>
<dbReference type="OMA" id="SLKCDIG"/>
<dbReference type="GO" id="GO:0003729">
    <property type="term" value="F:mRNA binding"/>
    <property type="evidence" value="ECO:0007669"/>
    <property type="project" value="TreeGrafter"/>
</dbReference>
<dbReference type="GeneID" id="40328517"/>
<keyword evidence="4" id="KW-1185">Reference proteome</keyword>
<dbReference type="VEuPathDB" id="TriTrypDB:TRSC58_06189"/>
<dbReference type="Gene3D" id="1.25.40.10">
    <property type="entry name" value="Tetratricopeptide repeat domain"/>
    <property type="match status" value="1"/>
</dbReference>
<accession>A0A422NII4</accession>
<gene>
    <name evidence="3" type="ORF">TraAM80_04584</name>
</gene>
<feature type="domain" description="Pentatricopeptide repeat-containing protein-mitochondrial" evidence="2">
    <location>
        <begin position="267"/>
        <end position="407"/>
    </location>
</feature>
<evidence type="ECO:0000256" key="1">
    <source>
        <dbReference type="ARBA" id="ARBA00022737"/>
    </source>
</evidence>
<evidence type="ECO:0000313" key="3">
    <source>
        <dbReference type="EMBL" id="RNF05293.1"/>
    </source>
</evidence>
<comment type="caution">
    <text evidence="3">The sequence shown here is derived from an EMBL/GenBank/DDBJ whole genome shotgun (WGS) entry which is preliminary data.</text>
</comment>
<evidence type="ECO:0000259" key="2">
    <source>
        <dbReference type="Pfam" id="PF23276"/>
    </source>
</evidence>
<dbReference type="Pfam" id="PF23276">
    <property type="entry name" value="TPR_24"/>
    <property type="match status" value="1"/>
</dbReference>
<proteinExistence type="predicted"/>
<dbReference type="OrthoDB" id="185373at2759"/>